<proteinExistence type="predicted"/>
<dbReference type="AlphaFoldDB" id="A0A0K2SVY3"/>
<accession>A0A0K2SVY3</accession>
<sequence length="46" mass="5628">KSEHKLYTCFLVLLLFQVFVKNFKLTILSFFKFVFSKKRLFCKFSI</sequence>
<dbReference type="EMBL" id="HACA01000176">
    <property type="protein sequence ID" value="CDW17537.1"/>
    <property type="molecule type" value="Transcribed_RNA"/>
</dbReference>
<name>A0A0K2SVY3_LEPSM</name>
<organism evidence="1">
    <name type="scientific">Lepeophtheirus salmonis</name>
    <name type="common">Salmon louse</name>
    <name type="synonym">Caligus salmonis</name>
    <dbReference type="NCBI Taxonomy" id="72036"/>
    <lineage>
        <taxon>Eukaryota</taxon>
        <taxon>Metazoa</taxon>
        <taxon>Ecdysozoa</taxon>
        <taxon>Arthropoda</taxon>
        <taxon>Crustacea</taxon>
        <taxon>Multicrustacea</taxon>
        <taxon>Hexanauplia</taxon>
        <taxon>Copepoda</taxon>
        <taxon>Siphonostomatoida</taxon>
        <taxon>Caligidae</taxon>
        <taxon>Lepeophtheirus</taxon>
    </lineage>
</organism>
<protein>
    <submittedName>
        <fullName evidence="1">Uncharacterized protein</fullName>
    </submittedName>
</protein>
<reference evidence="1" key="1">
    <citation type="submission" date="2014-05" db="EMBL/GenBank/DDBJ databases">
        <authorList>
            <person name="Chronopoulou M."/>
        </authorList>
    </citation>
    <scope>NUCLEOTIDE SEQUENCE</scope>
    <source>
        <tissue evidence="1">Whole organism</tissue>
    </source>
</reference>
<feature type="non-terminal residue" evidence="1">
    <location>
        <position position="1"/>
    </location>
</feature>
<evidence type="ECO:0000313" key="1">
    <source>
        <dbReference type="EMBL" id="CDW17537.1"/>
    </source>
</evidence>